<keyword evidence="2" id="KW-1185">Reference proteome</keyword>
<comment type="caution">
    <text evidence="1">The sequence shown here is derived from an EMBL/GenBank/DDBJ whole genome shotgun (WGS) entry which is preliminary data.</text>
</comment>
<evidence type="ECO:0000313" key="1">
    <source>
        <dbReference type="EMBL" id="KAK7407358.1"/>
    </source>
</evidence>
<dbReference type="AlphaFoldDB" id="A0AAN9T6E5"/>
<proteinExistence type="predicted"/>
<dbReference type="EMBL" id="JAYMYS010000002">
    <property type="protein sequence ID" value="KAK7407358.1"/>
    <property type="molecule type" value="Genomic_DNA"/>
</dbReference>
<gene>
    <name evidence="1" type="ORF">VNO78_09206</name>
</gene>
<organism evidence="1 2">
    <name type="scientific">Psophocarpus tetragonolobus</name>
    <name type="common">Winged bean</name>
    <name type="synonym">Dolichos tetragonolobus</name>
    <dbReference type="NCBI Taxonomy" id="3891"/>
    <lineage>
        <taxon>Eukaryota</taxon>
        <taxon>Viridiplantae</taxon>
        <taxon>Streptophyta</taxon>
        <taxon>Embryophyta</taxon>
        <taxon>Tracheophyta</taxon>
        <taxon>Spermatophyta</taxon>
        <taxon>Magnoliopsida</taxon>
        <taxon>eudicotyledons</taxon>
        <taxon>Gunneridae</taxon>
        <taxon>Pentapetalae</taxon>
        <taxon>rosids</taxon>
        <taxon>fabids</taxon>
        <taxon>Fabales</taxon>
        <taxon>Fabaceae</taxon>
        <taxon>Papilionoideae</taxon>
        <taxon>50 kb inversion clade</taxon>
        <taxon>NPAAA clade</taxon>
        <taxon>indigoferoid/millettioid clade</taxon>
        <taxon>Phaseoleae</taxon>
        <taxon>Psophocarpus</taxon>
    </lineage>
</organism>
<accession>A0AAN9T6E5</accession>
<name>A0AAN9T6E5_PSOTE</name>
<evidence type="ECO:0000313" key="2">
    <source>
        <dbReference type="Proteomes" id="UP001386955"/>
    </source>
</evidence>
<dbReference type="Proteomes" id="UP001386955">
    <property type="component" value="Unassembled WGS sequence"/>
</dbReference>
<sequence>MHEWLDLMVKLEGVEKVKFQLEAYVHLTAGTERGLLGLFNRQGNVGAALSLLSLERCFPSPLNATLSSQKREDGCEGVEKVKFKLEAHVHPTAGSEWVHGGALRRIRNAGFWVCSTAKGRGTCDINVVGGGTVGGTNKDTPCVRSPLLARHFPSPPNAILSSPKGKGVGAD</sequence>
<protein>
    <submittedName>
        <fullName evidence="1">Uncharacterized protein</fullName>
    </submittedName>
</protein>
<reference evidence="1 2" key="1">
    <citation type="submission" date="2024-01" db="EMBL/GenBank/DDBJ databases">
        <title>The genomes of 5 underutilized Papilionoideae crops provide insights into root nodulation and disease resistanc.</title>
        <authorList>
            <person name="Jiang F."/>
        </authorList>
    </citation>
    <scope>NUCLEOTIDE SEQUENCE [LARGE SCALE GENOMIC DNA]</scope>
    <source>
        <strain evidence="1">DUOXIRENSHENG_FW03</strain>
        <tissue evidence="1">Leaves</tissue>
    </source>
</reference>